<evidence type="ECO:0000313" key="1">
    <source>
        <dbReference type="EMBL" id="KAF2008586.1"/>
    </source>
</evidence>
<proteinExistence type="predicted"/>
<organism evidence="1 2">
    <name type="scientific">Aaosphaeria arxii CBS 175.79</name>
    <dbReference type="NCBI Taxonomy" id="1450172"/>
    <lineage>
        <taxon>Eukaryota</taxon>
        <taxon>Fungi</taxon>
        <taxon>Dikarya</taxon>
        <taxon>Ascomycota</taxon>
        <taxon>Pezizomycotina</taxon>
        <taxon>Dothideomycetes</taxon>
        <taxon>Pleosporomycetidae</taxon>
        <taxon>Pleosporales</taxon>
        <taxon>Pleosporales incertae sedis</taxon>
        <taxon>Aaosphaeria</taxon>
    </lineage>
</organism>
<evidence type="ECO:0000313" key="2">
    <source>
        <dbReference type="Proteomes" id="UP000799778"/>
    </source>
</evidence>
<reference evidence="1" key="1">
    <citation type="journal article" date="2020" name="Stud. Mycol.">
        <title>101 Dothideomycetes genomes: a test case for predicting lifestyles and emergence of pathogens.</title>
        <authorList>
            <person name="Haridas S."/>
            <person name="Albert R."/>
            <person name="Binder M."/>
            <person name="Bloem J."/>
            <person name="Labutti K."/>
            <person name="Salamov A."/>
            <person name="Andreopoulos B."/>
            <person name="Baker S."/>
            <person name="Barry K."/>
            <person name="Bills G."/>
            <person name="Bluhm B."/>
            <person name="Cannon C."/>
            <person name="Castanera R."/>
            <person name="Culley D."/>
            <person name="Daum C."/>
            <person name="Ezra D."/>
            <person name="Gonzalez J."/>
            <person name="Henrissat B."/>
            <person name="Kuo A."/>
            <person name="Liang C."/>
            <person name="Lipzen A."/>
            <person name="Lutzoni F."/>
            <person name="Magnuson J."/>
            <person name="Mondo S."/>
            <person name="Nolan M."/>
            <person name="Ohm R."/>
            <person name="Pangilinan J."/>
            <person name="Park H.-J."/>
            <person name="Ramirez L."/>
            <person name="Alfaro M."/>
            <person name="Sun H."/>
            <person name="Tritt A."/>
            <person name="Yoshinaga Y."/>
            <person name="Zwiers L.-H."/>
            <person name="Turgeon B."/>
            <person name="Goodwin S."/>
            <person name="Spatafora J."/>
            <person name="Crous P."/>
            <person name="Grigoriev I."/>
        </authorList>
    </citation>
    <scope>NUCLEOTIDE SEQUENCE</scope>
    <source>
        <strain evidence="1">CBS 175.79</strain>
    </source>
</reference>
<dbReference type="AlphaFoldDB" id="A0A6A5X6S8"/>
<dbReference type="Proteomes" id="UP000799778">
    <property type="component" value="Unassembled WGS sequence"/>
</dbReference>
<keyword evidence="2" id="KW-1185">Reference proteome</keyword>
<dbReference type="EMBL" id="ML978082">
    <property type="protein sequence ID" value="KAF2008586.1"/>
    <property type="molecule type" value="Genomic_DNA"/>
</dbReference>
<protein>
    <submittedName>
        <fullName evidence="1">Uncharacterized protein</fullName>
    </submittedName>
</protein>
<name>A0A6A5X6S8_9PLEO</name>
<dbReference type="RefSeq" id="XP_033376925.1">
    <property type="nucleotide sequence ID" value="XM_033529675.1"/>
</dbReference>
<sequence length="81" mass="8557">MCAEGCTKVAHVRSAHHLPVPCTPLVRSTYTAVADAKRDLILPITLENGLAFLLATGMPAGSLVCQLSTAFVAFPYDQMGP</sequence>
<dbReference type="GeneID" id="54287072"/>
<accession>A0A6A5X6S8</accession>
<gene>
    <name evidence="1" type="ORF">BU24DRAFT_429182</name>
</gene>